<organism evidence="3 5">
    <name type="scientific">Hortaea werneckii</name>
    <name type="common">Black yeast</name>
    <name type="synonym">Cladosporium werneckii</name>
    <dbReference type="NCBI Taxonomy" id="91943"/>
    <lineage>
        <taxon>Eukaryota</taxon>
        <taxon>Fungi</taxon>
        <taxon>Dikarya</taxon>
        <taxon>Ascomycota</taxon>
        <taxon>Pezizomycotina</taxon>
        <taxon>Dothideomycetes</taxon>
        <taxon>Dothideomycetidae</taxon>
        <taxon>Mycosphaerellales</taxon>
        <taxon>Teratosphaeriaceae</taxon>
        <taxon>Hortaea</taxon>
    </lineage>
</organism>
<feature type="region of interest" description="Disordered" evidence="2">
    <location>
        <begin position="67"/>
        <end position="102"/>
    </location>
</feature>
<feature type="region of interest" description="Disordered" evidence="2">
    <location>
        <begin position="567"/>
        <end position="871"/>
    </location>
</feature>
<feature type="compositionally biased region" description="Polar residues" evidence="2">
    <location>
        <begin position="567"/>
        <end position="587"/>
    </location>
</feature>
<evidence type="ECO:0000313" key="4">
    <source>
        <dbReference type="EMBL" id="RMY03713.1"/>
    </source>
</evidence>
<evidence type="ECO:0000256" key="1">
    <source>
        <dbReference type="SAM" id="Coils"/>
    </source>
</evidence>
<dbReference type="EMBL" id="QWIK01000596">
    <property type="protein sequence ID" value="RMY03713.1"/>
    <property type="molecule type" value="Genomic_DNA"/>
</dbReference>
<evidence type="ECO:0000256" key="2">
    <source>
        <dbReference type="SAM" id="MobiDB-lite"/>
    </source>
</evidence>
<feature type="compositionally biased region" description="Basic and acidic residues" evidence="2">
    <location>
        <begin position="699"/>
        <end position="710"/>
    </location>
</feature>
<feature type="compositionally biased region" description="Low complexity" evidence="2">
    <location>
        <begin position="680"/>
        <end position="692"/>
    </location>
</feature>
<comment type="caution">
    <text evidence="3">The sequence shown here is derived from an EMBL/GenBank/DDBJ whole genome shotgun (WGS) entry which is preliminary data.</text>
</comment>
<proteinExistence type="predicted"/>
<feature type="compositionally biased region" description="Polar residues" evidence="2">
    <location>
        <begin position="149"/>
        <end position="169"/>
    </location>
</feature>
<feature type="compositionally biased region" description="Polar residues" evidence="2">
    <location>
        <begin position="849"/>
        <end position="864"/>
    </location>
</feature>
<sequence length="871" mass="96697">FPPPDEKKKDCKVTRTAIEGDRFNAPFVFFVQAVTLPSDFDPDRCSVKRRQDRRCNRLSKTRRWHQRALRPWARHPGGSRSSSSAHCVETDSDPSSKLRDSHLQGGETIDLVQYAETESVTVSHSFVGFPSAKPIRHISIPKPEAFSTRVPQSSRVSKPTVNSKTNNPQRRGIHFSAHPETQRQLSGLYTGIMESPDSGETSVPPAHQAITAAAESAEATPARKRAREDDEWAQGGTTPTKKVLTDHPSATTVPKALEAGSIGTSKERFAEKRRRGREQYLQAEIDRLRREKDEMEKRAKKAEDKEDWLQVKLEESKCRNREAGKAKLEHEQRGIELTNVKVRCAGLSDGVDKLRAEKVKLSEEMDKLKDEKEKLEVTDLQQKQELESAKKENSELRGKLESANETMSKMKTHFETFKTGSGRAMKKVKGKARMISRRICGLRDELETEKASRDETMGIALTYRDEGTQAKTDRDQVRQQLDLRNSFDQEMGEGEPEPAASTARIDTGTFGRPSDFREVNMPMSDAAAGAAVMAPRNNTGTFGRPSYLPQAAMPIPDAAPTATQVTKTMPTSTGTFGRPSYPSQADTPMSDVATKPTGHNKNNNNNSRKSFRIERPNSSRQRFSNRWRTVKQQLNRVPRLLKPDTPMPDASKHTTDPSTHFSGFAAPPPTGPRGGGLGRGQQQQSLSNTQPQRDVAMTDDVKANVDHDDGGCFGFPHPVPPSGPRFGGSSHDGREERPSSSKLPELDTAMTDATGSSSQIHKPLRSMPPSGPRVSEFGNRSGMEEEQNRSSRAAELDKPMPDATESGSRGNGSLLSSGTSCPAPQLGVESRRIEDQRRVDNETKKLNQRLDNITAKPTSSSTEWRWSRYRI</sequence>
<dbReference type="Proteomes" id="UP000281245">
    <property type="component" value="Unassembled WGS sequence"/>
</dbReference>
<keyword evidence="1" id="KW-0175">Coiled coil</keyword>
<feature type="region of interest" description="Disordered" evidence="2">
    <location>
        <begin position="143"/>
        <end position="173"/>
    </location>
</feature>
<protein>
    <submittedName>
        <fullName evidence="3">Uncharacterized protein</fullName>
    </submittedName>
</protein>
<dbReference type="VEuPathDB" id="FungiDB:BTJ68_09660"/>
<feature type="region of interest" description="Disordered" evidence="2">
    <location>
        <begin position="212"/>
        <end position="247"/>
    </location>
</feature>
<dbReference type="Proteomes" id="UP000282582">
    <property type="component" value="Unassembled WGS sequence"/>
</dbReference>
<feature type="compositionally biased region" description="Low complexity" evidence="2">
    <location>
        <begin position="806"/>
        <end position="820"/>
    </location>
</feature>
<feature type="region of interest" description="Disordered" evidence="2">
    <location>
        <begin position="487"/>
        <end position="517"/>
    </location>
</feature>
<dbReference type="AlphaFoldDB" id="A0A3M6WRB8"/>
<evidence type="ECO:0000313" key="5">
    <source>
        <dbReference type="Proteomes" id="UP000281245"/>
    </source>
</evidence>
<gene>
    <name evidence="4" type="ORF">D0868_07329</name>
    <name evidence="3" type="ORF">D0869_07064</name>
</gene>
<reference evidence="5 6" key="1">
    <citation type="journal article" date="2018" name="BMC Genomics">
        <title>Genomic evidence for intraspecific hybridization in a clonal and extremely halotolerant yeast.</title>
        <authorList>
            <person name="Gostincar C."/>
            <person name="Stajich J.E."/>
            <person name="Zupancic J."/>
            <person name="Zalar P."/>
            <person name="Gunde-Cimerman N."/>
        </authorList>
    </citation>
    <scope>NUCLEOTIDE SEQUENCE [LARGE SCALE GENOMIC DNA]</scope>
    <source>
        <strain evidence="4 6">EXF-6654</strain>
        <strain evidence="3 5">EXF-6656</strain>
    </source>
</reference>
<feature type="compositionally biased region" description="Basic and acidic residues" evidence="2">
    <location>
        <begin position="829"/>
        <end position="845"/>
    </location>
</feature>
<feature type="compositionally biased region" description="Basic and acidic residues" evidence="2">
    <location>
        <begin position="782"/>
        <end position="800"/>
    </location>
</feature>
<feature type="non-terminal residue" evidence="3">
    <location>
        <position position="1"/>
    </location>
</feature>
<accession>A0A3M6WRB8</accession>
<feature type="compositionally biased region" description="Polar residues" evidence="2">
    <location>
        <begin position="751"/>
        <end position="760"/>
    </location>
</feature>
<evidence type="ECO:0000313" key="3">
    <source>
        <dbReference type="EMBL" id="RMX81102.1"/>
    </source>
</evidence>
<dbReference type="OrthoDB" id="3933527at2759"/>
<dbReference type="EMBL" id="QWIJ01000549">
    <property type="protein sequence ID" value="RMX81102.1"/>
    <property type="molecule type" value="Genomic_DNA"/>
</dbReference>
<name>A0A3M6WRB8_HORWE</name>
<evidence type="ECO:0000313" key="6">
    <source>
        <dbReference type="Proteomes" id="UP000282582"/>
    </source>
</evidence>
<feature type="region of interest" description="Disordered" evidence="2">
    <location>
        <begin position="379"/>
        <end position="402"/>
    </location>
</feature>
<feature type="coiled-coil region" evidence="1">
    <location>
        <begin position="278"/>
        <end position="312"/>
    </location>
</feature>